<dbReference type="Pfam" id="PF26451">
    <property type="entry name" value="DUF8130"/>
    <property type="match status" value="1"/>
</dbReference>
<sequence>MTAGSSGPGEDRDDAAERGGAEDRADGRPPRSTLRRRTVLGAVAASTTALAGCMADTEYAIVRASSEPVENGPISFDLEVVDPEIRVDSPGVIELTVQNVDDGPIELVSMGIRPFGTLELRAEPEDHPGETWIYLWSDEYEESPHVDVRPNGMGLDGEELVMTLFPDESFSVRYEVPGDEVVRDGTYELSGRLGDDHVLRYRRPDEENGEETTDDGGSANEGEGSALEDETGDDEGGASEEEEGDENGDDEGDGSEDDEYDDGSRLDGTGLTPSTEIEIEAESWIPFR</sequence>
<feature type="region of interest" description="Disordered" evidence="1">
    <location>
        <begin position="1"/>
        <end position="38"/>
    </location>
</feature>
<evidence type="ECO:0000313" key="3">
    <source>
        <dbReference type="EMBL" id="TYT61171.1"/>
    </source>
</evidence>
<dbReference type="RefSeq" id="WP_149082256.1">
    <property type="nucleotide sequence ID" value="NZ_VTAW01000021.1"/>
</dbReference>
<feature type="domain" description="DUF8130" evidence="2">
    <location>
        <begin position="34"/>
        <end position="208"/>
    </location>
</feature>
<keyword evidence="4" id="KW-1185">Reference proteome</keyword>
<feature type="compositionally biased region" description="Acidic residues" evidence="1">
    <location>
        <begin position="226"/>
        <end position="261"/>
    </location>
</feature>
<proteinExistence type="predicted"/>
<evidence type="ECO:0000259" key="2">
    <source>
        <dbReference type="Pfam" id="PF26451"/>
    </source>
</evidence>
<gene>
    <name evidence="3" type="ORF">FYC77_14720</name>
</gene>
<dbReference type="InterPro" id="IPR058443">
    <property type="entry name" value="DUF8130"/>
</dbReference>
<protein>
    <recommendedName>
        <fullName evidence="2">DUF8130 domain-containing protein</fullName>
    </recommendedName>
</protein>
<comment type="caution">
    <text evidence="3">The sequence shown here is derived from an EMBL/GenBank/DDBJ whole genome shotgun (WGS) entry which is preliminary data.</text>
</comment>
<evidence type="ECO:0000256" key="1">
    <source>
        <dbReference type="SAM" id="MobiDB-lite"/>
    </source>
</evidence>
<organism evidence="3 4">
    <name type="scientific">Natrialba swarupiae</name>
    <dbReference type="NCBI Taxonomy" id="2448032"/>
    <lineage>
        <taxon>Archaea</taxon>
        <taxon>Methanobacteriati</taxon>
        <taxon>Methanobacteriota</taxon>
        <taxon>Stenosarchaea group</taxon>
        <taxon>Halobacteria</taxon>
        <taxon>Halobacteriales</taxon>
        <taxon>Natrialbaceae</taxon>
        <taxon>Natrialba</taxon>
    </lineage>
</organism>
<name>A0A5D5AQ20_9EURY</name>
<reference evidence="3 4" key="1">
    <citation type="submission" date="2019-08" db="EMBL/GenBank/DDBJ databases">
        <title>Archaea genome.</title>
        <authorList>
            <person name="Kajale S."/>
            <person name="Shouche Y."/>
            <person name="Deshpande N."/>
            <person name="Sharma A."/>
        </authorList>
    </citation>
    <scope>NUCLEOTIDE SEQUENCE [LARGE SCALE GENOMIC DNA]</scope>
    <source>
        <strain evidence="3 4">ESP3B_9</strain>
    </source>
</reference>
<accession>A0A5D5AQ20</accession>
<evidence type="ECO:0000313" key="4">
    <source>
        <dbReference type="Proteomes" id="UP000324104"/>
    </source>
</evidence>
<dbReference type="Proteomes" id="UP000324104">
    <property type="component" value="Unassembled WGS sequence"/>
</dbReference>
<feature type="region of interest" description="Disordered" evidence="1">
    <location>
        <begin position="198"/>
        <end position="288"/>
    </location>
</feature>
<dbReference type="EMBL" id="VTAW01000021">
    <property type="protein sequence ID" value="TYT61171.1"/>
    <property type="molecule type" value="Genomic_DNA"/>
</dbReference>
<dbReference type="AlphaFoldDB" id="A0A5D5AQ20"/>
<feature type="compositionally biased region" description="Basic and acidic residues" evidence="1">
    <location>
        <begin position="15"/>
        <end position="29"/>
    </location>
</feature>